<name>A0A2K4FE14_9STAP</name>
<organism evidence="2 3">
    <name type="scientific">Staphylococcus argensis</name>
    <dbReference type="NCBI Taxonomy" id="1607738"/>
    <lineage>
        <taxon>Bacteria</taxon>
        <taxon>Bacillati</taxon>
        <taxon>Bacillota</taxon>
        <taxon>Bacilli</taxon>
        <taxon>Bacillales</taxon>
        <taxon>Staphylococcaceae</taxon>
        <taxon>Staphylococcus</taxon>
    </lineage>
</organism>
<feature type="transmembrane region" description="Helical" evidence="1">
    <location>
        <begin position="63"/>
        <end position="83"/>
    </location>
</feature>
<protein>
    <recommendedName>
        <fullName evidence="4">DUF2127 domain-containing protein</fullName>
    </recommendedName>
</protein>
<feature type="transmembrane region" description="Helical" evidence="1">
    <location>
        <begin position="15"/>
        <end position="35"/>
    </location>
</feature>
<accession>A0A2K4FE14</accession>
<keyword evidence="1" id="KW-1133">Transmembrane helix</keyword>
<evidence type="ECO:0008006" key="4">
    <source>
        <dbReference type="Google" id="ProtNLM"/>
    </source>
</evidence>
<dbReference type="EMBL" id="PPPX01000001">
    <property type="protein sequence ID" value="POA09506.1"/>
    <property type="molecule type" value="Genomic_DNA"/>
</dbReference>
<keyword evidence="3" id="KW-1185">Reference proteome</keyword>
<evidence type="ECO:0000256" key="1">
    <source>
        <dbReference type="SAM" id="Phobius"/>
    </source>
</evidence>
<evidence type="ECO:0000313" key="2">
    <source>
        <dbReference type="EMBL" id="POA09506.1"/>
    </source>
</evidence>
<dbReference type="Proteomes" id="UP000242712">
    <property type="component" value="Unassembled WGS sequence"/>
</dbReference>
<keyword evidence="1" id="KW-0472">Membrane</keyword>
<feature type="transmembrane region" description="Helical" evidence="1">
    <location>
        <begin position="120"/>
        <end position="143"/>
    </location>
</feature>
<proteinExistence type="predicted"/>
<feature type="transmembrane region" description="Helical" evidence="1">
    <location>
        <begin position="90"/>
        <end position="114"/>
    </location>
</feature>
<dbReference type="GeneID" id="98297068"/>
<gene>
    <name evidence="2" type="ORF">CD039_01785</name>
</gene>
<dbReference type="AlphaFoldDB" id="A0A2K4FE14"/>
<sequence>MNDNSSLKERKTGKLIAYSSVILAILYAIHLFVVLDESVVKQMWLDQGHKPGDNGIGTILNSFRFTGVMYVLAYLAGVVAIWYRHPYLWWFMFAVYISNILYTLVNIGAVYRAINETKSWIATAPLTIVMVVSLVLAIYMLVVSIKRKSTFNR</sequence>
<dbReference type="OrthoDB" id="2408347at2"/>
<comment type="caution">
    <text evidence="2">The sequence shown here is derived from an EMBL/GenBank/DDBJ whole genome shotgun (WGS) entry which is preliminary data.</text>
</comment>
<evidence type="ECO:0000313" key="3">
    <source>
        <dbReference type="Proteomes" id="UP000242712"/>
    </source>
</evidence>
<reference evidence="2 3" key="1">
    <citation type="submission" date="2017-08" db="EMBL/GenBank/DDBJ databases">
        <title>Draft genome sequences of 64 type strains of genus Staph aureus.</title>
        <authorList>
            <person name="Cole K."/>
            <person name="Golubchik T."/>
            <person name="Russell J."/>
            <person name="Foster D."/>
            <person name="Llewelyn M."/>
            <person name="Wilson D."/>
            <person name="Crook D."/>
            <person name="Paul J."/>
        </authorList>
    </citation>
    <scope>NUCLEOTIDE SEQUENCE [LARGE SCALE GENOMIC DNA]</scope>
    <source>
        <strain evidence="2 3">DSM 29875</strain>
    </source>
</reference>
<dbReference type="RefSeq" id="WP_103370882.1">
    <property type="nucleotide sequence ID" value="NZ_CBCRVO010000001.1"/>
</dbReference>
<keyword evidence="1" id="KW-0812">Transmembrane</keyword>